<comment type="similarity">
    <text evidence="1 2">Belongs to the OSBP family.</text>
</comment>
<dbReference type="InterPro" id="IPR000648">
    <property type="entry name" value="Oxysterol-bd"/>
</dbReference>
<dbReference type="EMBL" id="JARBJD010000120">
    <property type="protein sequence ID" value="KAK2951348.1"/>
    <property type="molecule type" value="Genomic_DNA"/>
</dbReference>
<dbReference type="PROSITE" id="PS01013">
    <property type="entry name" value="OSBP"/>
    <property type="match status" value="1"/>
</dbReference>
<accession>A0ABQ9XJ41</accession>
<dbReference type="PANTHER" id="PTHR10972">
    <property type="entry name" value="OXYSTEROL-BINDING PROTEIN-RELATED"/>
    <property type="match status" value="1"/>
</dbReference>
<feature type="region of interest" description="Disordered" evidence="3">
    <location>
        <begin position="1"/>
        <end position="33"/>
    </location>
</feature>
<evidence type="ECO:0000256" key="2">
    <source>
        <dbReference type="RuleBase" id="RU003844"/>
    </source>
</evidence>
<dbReference type="SUPFAM" id="SSF144000">
    <property type="entry name" value="Oxysterol-binding protein-like"/>
    <property type="match status" value="1"/>
</dbReference>
<dbReference type="Gene3D" id="2.40.160.120">
    <property type="match status" value="1"/>
</dbReference>
<dbReference type="PANTHER" id="PTHR10972:SF102">
    <property type="entry name" value="OXYSTEROL-BINDING PROTEIN"/>
    <property type="match status" value="1"/>
</dbReference>
<evidence type="ECO:0000313" key="5">
    <source>
        <dbReference type="Proteomes" id="UP001281761"/>
    </source>
</evidence>
<evidence type="ECO:0000256" key="3">
    <source>
        <dbReference type="SAM" id="MobiDB-lite"/>
    </source>
</evidence>
<protein>
    <submittedName>
        <fullName evidence="4">Oxysterol-binding protein 4</fullName>
    </submittedName>
</protein>
<feature type="region of interest" description="Disordered" evidence="3">
    <location>
        <begin position="467"/>
        <end position="497"/>
    </location>
</feature>
<dbReference type="Gene3D" id="3.30.70.3490">
    <property type="match status" value="1"/>
</dbReference>
<gene>
    <name evidence="4" type="ORF">BLNAU_13727</name>
</gene>
<dbReference type="InterPro" id="IPR018494">
    <property type="entry name" value="Oxysterol-bd_CS"/>
</dbReference>
<reference evidence="4 5" key="1">
    <citation type="journal article" date="2022" name="bioRxiv">
        <title>Genomics of Preaxostyla Flagellates Illuminates Evolutionary Transitions and the Path Towards Mitochondrial Loss.</title>
        <authorList>
            <person name="Novak L.V.F."/>
            <person name="Treitli S.C."/>
            <person name="Pyrih J."/>
            <person name="Halakuc P."/>
            <person name="Pipaliya S.V."/>
            <person name="Vacek V."/>
            <person name="Brzon O."/>
            <person name="Soukal P."/>
            <person name="Eme L."/>
            <person name="Dacks J.B."/>
            <person name="Karnkowska A."/>
            <person name="Elias M."/>
            <person name="Hampl V."/>
        </authorList>
    </citation>
    <scope>NUCLEOTIDE SEQUENCE [LARGE SCALE GENOMIC DNA]</scope>
    <source>
        <strain evidence="4">NAU3</strain>
        <tissue evidence="4">Gut</tissue>
    </source>
</reference>
<sequence length="586" mass="66341">MSEQKPTPPVAPPSQDTTDIESESPPAFEEAEELVLDEKPRNVVAALLKQVRSGTDISRIGLPAFVLEPRSVTERLTDLMVFQHHIFTAIHTEDPFLRMIEIAAWFFSAWNPQHRGVNKPYNPKLGEFFRCFWDNNTGAPTQTPTDGPSEGPQLNRTFPDNSRTWYLSEQVSHHPPITALHLQNSENGMTLEGYIYLKTRFLGNSVVCMLPGDVRLRIPKNINEYKQRHAHPDQAPASTQFTHESLPYEEYVLELPSVYGRDVIFGTLWVEIAGPARITCQQTGLQTVFDFKSKSFMSSVKNRVEGVICKLTGDEKSDHAGKGEVQATLNGDWTSHLNCVDVRQIDSSLKLGGGAQVTIWDIKEPKAKKMVQRQNQQHPFESRNLWSGVTNALFAKDIDKAGEEKVALEEKGRLDSRERTAAGIGWRQRFFHYDKERQTYRLNYRTINTEELPPDQYYPKSVMDELTKHAAKKQKEEKKQSEKNAKNKAFPVPPPDCGTTKDYPRWVGPMPEITPYNCPDARDLMNPPPVGVFVEDGKDVDVVVTDYPPLPHQIADPWPQESLQHSHIDPENIPVSVTETPSNVPS</sequence>
<dbReference type="Pfam" id="PF01237">
    <property type="entry name" value="Oxysterol_BP"/>
    <property type="match status" value="1"/>
</dbReference>
<dbReference type="Proteomes" id="UP001281761">
    <property type="component" value="Unassembled WGS sequence"/>
</dbReference>
<evidence type="ECO:0000313" key="4">
    <source>
        <dbReference type="EMBL" id="KAK2951348.1"/>
    </source>
</evidence>
<comment type="caution">
    <text evidence="4">The sequence shown here is derived from an EMBL/GenBank/DDBJ whole genome shotgun (WGS) entry which is preliminary data.</text>
</comment>
<name>A0ABQ9XJ41_9EUKA</name>
<feature type="region of interest" description="Disordered" evidence="3">
    <location>
        <begin position="555"/>
        <end position="586"/>
    </location>
</feature>
<feature type="compositionally biased region" description="Pro residues" evidence="3">
    <location>
        <begin position="1"/>
        <end position="12"/>
    </location>
</feature>
<feature type="compositionally biased region" description="Polar residues" evidence="3">
    <location>
        <begin position="575"/>
        <end position="586"/>
    </location>
</feature>
<evidence type="ECO:0000256" key="1">
    <source>
        <dbReference type="ARBA" id="ARBA00008842"/>
    </source>
</evidence>
<proteinExistence type="inferred from homology"/>
<keyword evidence="5" id="KW-1185">Reference proteome</keyword>
<organism evidence="4 5">
    <name type="scientific">Blattamonas nauphoetae</name>
    <dbReference type="NCBI Taxonomy" id="2049346"/>
    <lineage>
        <taxon>Eukaryota</taxon>
        <taxon>Metamonada</taxon>
        <taxon>Preaxostyla</taxon>
        <taxon>Oxymonadida</taxon>
        <taxon>Blattamonas</taxon>
    </lineage>
</organism>
<feature type="compositionally biased region" description="Basic and acidic residues" evidence="3">
    <location>
        <begin position="467"/>
        <end position="485"/>
    </location>
</feature>
<dbReference type="InterPro" id="IPR037239">
    <property type="entry name" value="OSBP_sf"/>
</dbReference>